<evidence type="ECO:0000313" key="6">
    <source>
        <dbReference type="EMBL" id="QDE40205.1"/>
    </source>
</evidence>
<evidence type="ECO:0000256" key="4">
    <source>
        <dbReference type="HAMAP-Rule" id="MF_01082"/>
    </source>
</evidence>
<keyword evidence="7" id="KW-1185">Reference proteome</keyword>
<organism evidence="6 7">
    <name type="scientific">Luteibacter pinisoli</name>
    <dbReference type="NCBI Taxonomy" id="2589080"/>
    <lineage>
        <taxon>Bacteria</taxon>
        <taxon>Pseudomonadati</taxon>
        <taxon>Pseudomonadota</taxon>
        <taxon>Gammaproteobacteria</taxon>
        <taxon>Lysobacterales</taxon>
        <taxon>Rhodanobacteraceae</taxon>
        <taxon>Luteibacter</taxon>
    </lineage>
</organism>
<dbReference type="SUPFAM" id="SSF55120">
    <property type="entry name" value="Pseudouridine synthase"/>
    <property type="match status" value="1"/>
</dbReference>
<dbReference type="PROSITE" id="PS01268">
    <property type="entry name" value="UPF0024"/>
    <property type="match status" value="1"/>
</dbReference>
<keyword evidence="2 4" id="KW-0819">tRNA processing</keyword>
<evidence type="ECO:0000256" key="1">
    <source>
        <dbReference type="ARBA" id="ARBA00007953"/>
    </source>
</evidence>
<evidence type="ECO:0000259" key="5">
    <source>
        <dbReference type="PROSITE" id="PS50984"/>
    </source>
</evidence>
<dbReference type="Gene3D" id="3.30.2350.20">
    <property type="entry name" value="TruD, catalytic domain"/>
    <property type="match status" value="1"/>
</dbReference>
<dbReference type="InterPro" id="IPR042214">
    <property type="entry name" value="TruD_catalytic"/>
</dbReference>
<gene>
    <name evidence="4 6" type="primary">truD</name>
    <name evidence="6" type="ORF">FIV34_13820</name>
</gene>
<dbReference type="InterPro" id="IPR020103">
    <property type="entry name" value="PsdUridine_synth_cat_dom_sf"/>
</dbReference>
<name>A0A4Y5Z7A3_9GAMM</name>
<dbReference type="AlphaFoldDB" id="A0A4Y5Z7A3"/>
<dbReference type="EMBL" id="CP041046">
    <property type="protein sequence ID" value="QDE40205.1"/>
    <property type="molecule type" value="Genomic_DNA"/>
</dbReference>
<dbReference type="RefSeq" id="WP_139983698.1">
    <property type="nucleotide sequence ID" value="NZ_CP041046.1"/>
</dbReference>
<dbReference type="Gene3D" id="3.30.2340.10">
    <property type="entry name" value="TruD, insertion domain"/>
    <property type="match status" value="1"/>
</dbReference>
<dbReference type="InterPro" id="IPR050170">
    <property type="entry name" value="TruD_pseudoU_synthase"/>
</dbReference>
<dbReference type="GO" id="GO:0003723">
    <property type="term" value="F:RNA binding"/>
    <property type="evidence" value="ECO:0007669"/>
    <property type="project" value="InterPro"/>
</dbReference>
<dbReference type="GO" id="GO:0031119">
    <property type="term" value="P:tRNA pseudouridine synthesis"/>
    <property type="evidence" value="ECO:0007669"/>
    <property type="project" value="UniProtKB-UniRule"/>
</dbReference>
<proteinExistence type="inferred from homology"/>
<feature type="active site" description="Nucleophile" evidence="4">
    <location>
        <position position="79"/>
    </location>
</feature>
<feature type="domain" description="TRUD" evidence="5">
    <location>
        <begin position="155"/>
        <end position="300"/>
    </location>
</feature>
<accession>A0A4Y5Z7A3</accession>
<dbReference type="PROSITE" id="PS50984">
    <property type="entry name" value="TRUD"/>
    <property type="match status" value="1"/>
</dbReference>
<dbReference type="InterPro" id="IPR043165">
    <property type="entry name" value="TruD_insert_sf"/>
</dbReference>
<dbReference type="HAMAP" id="MF_01082">
    <property type="entry name" value="TruD"/>
    <property type="match status" value="1"/>
</dbReference>
<protein>
    <recommendedName>
        <fullName evidence="4">tRNA pseudouridine synthase D</fullName>
        <ecNumber evidence="4">5.4.99.27</ecNumber>
    </recommendedName>
    <alternativeName>
        <fullName evidence="4">tRNA pseudouridine(13) synthase</fullName>
    </alternativeName>
    <alternativeName>
        <fullName evidence="4">tRNA pseudouridylate synthase D</fullName>
    </alternativeName>
    <alternativeName>
        <fullName evidence="4">tRNA-uridine isomerase D</fullName>
    </alternativeName>
</protein>
<comment type="similarity">
    <text evidence="1 4">Belongs to the pseudouridine synthase TruD family.</text>
</comment>
<dbReference type="Pfam" id="PF01142">
    <property type="entry name" value="TruD"/>
    <property type="match status" value="2"/>
</dbReference>
<dbReference type="InterPro" id="IPR001656">
    <property type="entry name" value="PsdUridine_synth_TruD"/>
</dbReference>
<comment type="catalytic activity">
    <reaction evidence="4">
        <text>uridine(13) in tRNA = pseudouridine(13) in tRNA</text>
        <dbReference type="Rhea" id="RHEA:42540"/>
        <dbReference type="Rhea" id="RHEA-COMP:10105"/>
        <dbReference type="Rhea" id="RHEA-COMP:10106"/>
        <dbReference type="ChEBI" id="CHEBI:65314"/>
        <dbReference type="ChEBI" id="CHEBI:65315"/>
        <dbReference type="EC" id="5.4.99.27"/>
    </reaction>
</comment>
<sequence>MSEYELPFAFGAPPLRARLRAQPEDFFVEEILGYEPDGAGEHAFVLVEKRGQNTDWVAREVAKFAGIAPMNVGYAGMKDRHAVTRQVFTVQLPGKADPDWAAFPHADVTLTALGRHSRKIKRGALRGNRFVLVLRDVEGERAEAEGRLAAIAARGVPNYFGEQRFGLGGNNVEQARAMFKGRRVDRDKRSILLSAARSHIFNGVLAERVASGTWDSAMDGEIWGLDGSRSWFGPEAFNDTLAERLGRFDIHPTGPLWGSGDTPAGGEVAALENRIAERDGDLAAGLIGARMDQERRALRLKPADFAWRWLDDGALEVTFSLPAGAYATTVVREIAVTG</sequence>
<dbReference type="NCBIfam" id="NF002153">
    <property type="entry name" value="PRK00984.1-2"/>
    <property type="match status" value="1"/>
</dbReference>
<dbReference type="Proteomes" id="UP000316093">
    <property type="component" value="Chromosome"/>
</dbReference>
<dbReference type="GO" id="GO:0160150">
    <property type="term" value="F:tRNA pseudouridine(13) synthase activity"/>
    <property type="evidence" value="ECO:0007669"/>
    <property type="project" value="UniProtKB-EC"/>
</dbReference>
<dbReference type="PANTHER" id="PTHR47811">
    <property type="entry name" value="TRNA PSEUDOURIDINE SYNTHASE D"/>
    <property type="match status" value="1"/>
</dbReference>
<reference evidence="6 7" key="1">
    <citation type="submission" date="2019-06" db="EMBL/GenBank/DDBJ databases">
        <title>A complete genome sequence for Luteibacter pinisoli MAH-14.</title>
        <authorList>
            <person name="Baltrus D.A."/>
        </authorList>
    </citation>
    <scope>NUCLEOTIDE SEQUENCE [LARGE SCALE GENOMIC DNA]</scope>
    <source>
        <strain evidence="6 7">MAH-14</strain>
    </source>
</reference>
<evidence type="ECO:0000256" key="3">
    <source>
        <dbReference type="ARBA" id="ARBA00023235"/>
    </source>
</evidence>
<comment type="function">
    <text evidence="4">Responsible for synthesis of pseudouridine from uracil-13 in transfer RNAs.</text>
</comment>
<dbReference type="InterPro" id="IPR011760">
    <property type="entry name" value="PsdUridine_synth_TruD_insert"/>
</dbReference>
<dbReference type="CDD" id="cd02575">
    <property type="entry name" value="PseudoU_synth_EcTruD"/>
    <property type="match status" value="1"/>
</dbReference>
<evidence type="ECO:0000256" key="2">
    <source>
        <dbReference type="ARBA" id="ARBA00022694"/>
    </source>
</evidence>
<dbReference type="InterPro" id="IPR020119">
    <property type="entry name" value="PsdUridine_synth_TruD_CS"/>
</dbReference>
<dbReference type="PANTHER" id="PTHR47811:SF1">
    <property type="entry name" value="TRNA PSEUDOURIDINE SYNTHASE D"/>
    <property type="match status" value="1"/>
</dbReference>
<keyword evidence="3 4" id="KW-0413">Isomerase</keyword>
<dbReference type="OrthoDB" id="1550679at2"/>
<dbReference type="GO" id="GO:0005829">
    <property type="term" value="C:cytosol"/>
    <property type="evidence" value="ECO:0007669"/>
    <property type="project" value="TreeGrafter"/>
</dbReference>
<dbReference type="KEGG" id="lpy:FIV34_13820"/>
<evidence type="ECO:0000313" key="7">
    <source>
        <dbReference type="Proteomes" id="UP000316093"/>
    </source>
</evidence>
<dbReference type="EC" id="5.4.99.27" evidence="4"/>